<dbReference type="Gene3D" id="3.60.21.10">
    <property type="match status" value="1"/>
</dbReference>
<evidence type="ECO:0000259" key="3">
    <source>
        <dbReference type="Pfam" id="PF16371"/>
    </source>
</evidence>
<dbReference type="InterPro" id="IPR032285">
    <property type="entry name" value="Metallophos_N"/>
</dbReference>
<organism evidence="4 5">
    <name type="scientific">Mucilaginibacter pankratovii</name>
    <dbReference type="NCBI Taxonomy" id="2772110"/>
    <lineage>
        <taxon>Bacteria</taxon>
        <taxon>Pseudomonadati</taxon>
        <taxon>Bacteroidota</taxon>
        <taxon>Sphingobacteriia</taxon>
        <taxon>Sphingobacteriales</taxon>
        <taxon>Sphingobacteriaceae</taxon>
        <taxon>Mucilaginibacter</taxon>
    </lineage>
</organism>
<dbReference type="Pfam" id="PF16370">
    <property type="entry name" value="MetallophosC"/>
    <property type="match status" value="1"/>
</dbReference>
<dbReference type="EMBL" id="JACWMY010000008">
    <property type="protein sequence ID" value="MBD1365427.1"/>
    <property type="molecule type" value="Genomic_DNA"/>
</dbReference>
<dbReference type="Proteomes" id="UP000606600">
    <property type="component" value="Unassembled WGS sequence"/>
</dbReference>
<feature type="domain" description="Calcineurin-like phosphoesterase" evidence="1">
    <location>
        <begin position="154"/>
        <end position="307"/>
    </location>
</feature>
<dbReference type="Pfam" id="PF00149">
    <property type="entry name" value="Metallophos"/>
    <property type="match status" value="1"/>
</dbReference>
<dbReference type="Pfam" id="PF16371">
    <property type="entry name" value="MetallophosN"/>
    <property type="match status" value="1"/>
</dbReference>
<accession>A0ABR7WSZ9</accession>
<name>A0ABR7WSZ9_9SPHI</name>
<proteinExistence type="predicted"/>
<dbReference type="InterPro" id="IPR051918">
    <property type="entry name" value="STPP_CPPED1"/>
</dbReference>
<sequence length="470" mass="52860">MDRRKFIQSIGVITGSAFIALKAHAFTTGGNGPVKGKVTDGKKGIKNVAVSDGFSVVLTDAKGNYSLTPNAKATSIFMSTPSGYEFKADYNVARHYENIGDKNTFDFKLQPLKRNDDKHHFIIWADPQVKNKKDVKQMMDTSVPDTIETIKSLGKDALVHGICVGDIVWDNHDLFPDYNAAVAQMGIPFFQALGNHDMDYRMGGDETSDATFKKVYGPTYYSFNRGKAHYVVLDDVRYLGTEREYDGYITEDQLAWLENDLQYVDKGQLLIINLHIPVYNQVKNNKDFYALLAGFKNVHIMSGHTHYNANNLSNGVFEHNHGTVCGGWWTGPICGDGTPRGYAVYEVNGAKLKWYYKSTGLPIENQLSLYVEKLTNQMRLIANVWNYDPEWKVEYLLDDKPMGVLPKEIGYDPLAVTLYKGDQLPAGRHFVEPTQTDHLFVTHFAPSVNKVKVEVTDRFGNKYSGEVDAK</sequence>
<feature type="domain" description="Calcineurin-like phosphoesterase C-terminal" evidence="2">
    <location>
        <begin position="318"/>
        <end position="463"/>
    </location>
</feature>
<dbReference type="PANTHER" id="PTHR43143">
    <property type="entry name" value="METALLOPHOSPHOESTERASE, CALCINEURIN SUPERFAMILY"/>
    <property type="match status" value="1"/>
</dbReference>
<gene>
    <name evidence="4" type="ORF">IDJ77_16555</name>
</gene>
<evidence type="ECO:0000313" key="5">
    <source>
        <dbReference type="Proteomes" id="UP000606600"/>
    </source>
</evidence>
<evidence type="ECO:0000259" key="1">
    <source>
        <dbReference type="Pfam" id="PF00149"/>
    </source>
</evidence>
<dbReference type="InterPro" id="IPR004843">
    <property type="entry name" value="Calcineurin-like_PHP"/>
</dbReference>
<comment type="caution">
    <text evidence="4">The sequence shown here is derived from an EMBL/GenBank/DDBJ whole genome shotgun (WGS) entry which is preliminary data.</text>
</comment>
<dbReference type="PANTHER" id="PTHR43143:SF1">
    <property type="entry name" value="SERINE_THREONINE-PROTEIN PHOSPHATASE CPPED1"/>
    <property type="match status" value="1"/>
</dbReference>
<dbReference type="RefSeq" id="WP_191190084.1">
    <property type="nucleotide sequence ID" value="NZ_JACWMY010000008.1"/>
</dbReference>
<dbReference type="SUPFAM" id="SSF56300">
    <property type="entry name" value="Metallo-dependent phosphatases"/>
    <property type="match status" value="1"/>
</dbReference>
<reference evidence="4 5" key="1">
    <citation type="submission" date="2020-09" db="EMBL/GenBank/DDBJ databases">
        <title>Novel species of Mucilaginibacter isolated from a glacier on the Tibetan Plateau.</title>
        <authorList>
            <person name="Liu Q."/>
            <person name="Xin Y.-H."/>
        </authorList>
    </citation>
    <scope>NUCLEOTIDE SEQUENCE [LARGE SCALE GENOMIC DNA]</scope>
    <source>
        <strain evidence="4 5">ZT4R22</strain>
    </source>
</reference>
<feature type="domain" description="Calcineurin-like phosphoesterase N-terminal" evidence="3">
    <location>
        <begin position="36"/>
        <end position="109"/>
    </location>
</feature>
<dbReference type="InterPro" id="IPR032288">
    <property type="entry name" value="Metallophos_C"/>
</dbReference>
<protein>
    <submittedName>
        <fullName evidence="4">Calcineurin-like phosphoesterase C-terminal domain-containing protein</fullName>
    </submittedName>
</protein>
<keyword evidence="5" id="KW-1185">Reference proteome</keyword>
<evidence type="ECO:0000313" key="4">
    <source>
        <dbReference type="EMBL" id="MBD1365427.1"/>
    </source>
</evidence>
<evidence type="ECO:0000259" key="2">
    <source>
        <dbReference type="Pfam" id="PF16370"/>
    </source>
</evidence>
<dbReference type="InterPro" id="IPR029052">
    <property type="entry name" value="Metallo-depent_PP-like"/>
</dbReference>